<feature type="non-terminal residue" evidence="5">
    <location>
        <position position="88"/>
    </location>
</feature>
<comment type="caution">
    <text evidence="5">The sequence shown here is derived from an EMBL/GenBank/DDBJ whole genome shotgun (WGS) entry which is preliminary data.</text>
</comment>
<dbReference type="InterPro" id="IPR021133">
    <property type="entry name" value="HEAT_type_2"/>
</dbReference>
<dbReference type="PROSITE" id="PS50077">
    <property type="entry name" value="HEAT_REPEAT"/>
    <property type="match status" value="1"/>
</dbReference>
<dbReference type="PANTHER" id="PTHR10648">
    <property type="entry name" value="SERINE/THREONINE-PROTEIN PHOSPHATASE PP2A 65 KDA REGULATORY SUBUNIT"/>
    <property type="match status" value="1"/>
</dbReference>
<dbReference type="InterPro" id="IPR011989">
    <property type="entry name" value="ARM-like"/>
</dbReference>
<dbReference type="InterPro" id="IPR000357">
    <property type="entry name" value="HEAT"/>
</dbReference>
<dbReference type="GO" id="GO:0000159">
    <property type="term" value="C:protein phosphatase type 2A complex"/>
    <property type="evidence" value="ECO:0007669"/>
    <property type="project" value="TreeGrafter"/>
</dbReference>
<evidence type="ECO:0000256" key="2">
    <source>
        <dbReference type="PROSITE-ProRule" id="PRU00103"/>
    </source>
</evidence>
<dbReference type="InterPro" id="IPR051023">
    <property type="entry name" value="PP2A_Regulatory_Subunit_A"/>
</dbReference>
<keyword evidence="1" id="KW-0677">Repeat</keyword>
<accession>A0A8S3H817</accession>
<evidence type="ECO:0000313" key="3">
    <source>
        <dbReference type="EMBL" id="CAF4226372.1"/>
    </source>
</evidence>
<dbReference type="EMBL" id="CAJOBJ010025842">
    <property type="protein sequence ID" value="CAF4243522.1"/>
    <property type="molecule type" value="Genomic_DNA"/>
</dbReference>
<dbReference type="EMBL" id="CAJOBI010022698">
    <property type="protein sequence ID" value="CAF4226372.1"/>
    <property type="molecule type" value="Genomic_DNA"/>
</dbReference>
<dbReference type="Proteomes" id="UP000681967">
    <property type="component" value="Unassembled WGS sequence"/>
</dbReference>
<organism evidence="5 6">
    <name type="scientific">Rotaria magnacalcarata</name>
    <dbReference type="NCBI Taxonomy" id="392030"/>
    <lineage>
        <taxon>Eukaryota</taxon>
        <taxon>Metazoa</taxon>
        <taxon>Spiralia</taxon>
        <taxon>Gnathifera</taxon>
        <taxon>Rotifera</taxon>
        <taxon>Eurotatoria</taxon>
        <taxon>Bdelloidea</taxon>
        <taxon>Philodinida</taxon>
        <taxon>Philodinidae</taxon>
        <taxon>Rotaria</taxon>
    </lineage>
</organism>
<feature type="repeat" description="HEAT" evidence="2">
    <location>
        <begin position="61"/>
        <end position="88"/>
    </location>
</feature>
<dbReference type="SUPFAM" id="SSF48371">
    <property type="entry name" value="ARM repeat"/>
    <property type="match status" value="1"/>
</dbReference>
<dbReference type="InterPro" id="IPR016024">
    <property type="entry name" value="ARM-type_fold"/>
</dbReference>
<gene>
    <name evidence="5" type="ORF">BYL167_LOCUS78673</name>
    <name evidence="4" type="ORF">GIL414_LOCUS23369</name>
    <name evidence="3" type="ORF">SMN809_LOCUS22944</name>
</gene>
<sequence>DKAVESLRALAPQHSTTDLETYFVPTVKRLAQGDWFTSRTSASGLISVCYARVSNHVKGELRQLFKSLCQDDTPMVRRAAASKLGEFA</sequence>
<dbReference type="GO" id="GO:0019888">
    <property type="term" value="F:protein phosphatase regulator activity"/>
    <property type="evidence" value="ECO:0007669"/>
    <property type="project" value="TreeGrafter"/>
</dbReference>
<evidence type="ECO:0000256" key="1">
    <source>
        <dbReference type="ARBA" id="ARBA00022737"/>
    </source>
</evidence>
<dbReference type="Proteomes" id="UP000681720">
    <property type="component" value="Unassembled WGS sequence"/>
</dbReference>
<dbReference type="PANTHER" id="PTHR10648:SF4">
    <property type="entry name" value="PROTEIN PHOSPHATASE 2 (FORMERLY 2A), REGULATORY SUBUNIT A, BETA ISOFORM-RELATED"/>
    <property type="match status" value="1"/>
</dbReference>
<name>A0A8S3H817_9BILA</name>
<dbReference type="GO" id="GO:0005634">
    <property type="term" value="C:nucleus"/>
    <property type="evidence" value="ECO:0007669"/>
    <property type="project" value="TreeGrafter"/>
</dbReference>
<proteinExistence type="predicted"/>
<evidence type="ECO:0000313" key="4">
    <source>
        <dbReference type="EMBL" id="CAF4243522.1"/>
    </source>
</evidence>
<dbReference type="EMBL" id="CAJOBH010289295">
    <property type="protein sequence ID" value="CAF5179113.1"/>
    <property type="molecule type" value="Genomic_DNA"/>
</dbReference>
<protein>
    <submittedName>
        <fullName evidence="5">Uncharacterized protein</fullName>
    </submittedName>
</protein>
<feature type="non-terminal residue" evidence="5">
    <location>
        <position position="1"/>
    </location>
</feature>
<dbReference type="GO" id="GO:0005829">
    <property type="term" value="C:cytosol"/>
    <property type="evidence" value="ECO:0007669"/>
    <property type="project" value="TreeGrafter"/>
</dbReference>
<evidence type="ECO:0000313" key="5">
    <source>
        <dbReference type="EMBL" id="CAF5179113.1"/>
    </source>
</evidence>
<dbReference type="Pfam" id="PF02985">
    <property type="entry name" value="HEAT"/>
    <property type="match status" value="1"/>
</dbReference>
<dbReference type="AlphaFoldDB" id="A0A8S3H817"/>
<dbReference type="Proteomes" id="UP000676336">
    <property type="component" value="Unassembled WGS sequence"/>
</dbReference>
<dbReference type="Gene3D" id="1.25.10.10">
    <property type="entry name" value="Leucine-rich Repeat Variant"/>
    <property type="match status" value="1"/>
</dbReference>
<evidence type="ECO:0000313" key="6">
    <source>
        <dbReference type="Proteomes" id="UP000681967"/>
    </source>
</evidence>
<reference evidence="5" key="1">
    <citation type="submission" date="2021-02" db="EMBL/GenBank/DDBJ databases">
        <authorList>
            <person name="Nowell W R."/>
        </authorList>
    </citation>
    <scope>NUCLEOTIDE SEQUENCE</scope>
</reference>